<proteinExistence type="predicted"/>
<evidence type="ECO:0000313" key="2">
    <source>
        <dbReference type="Proteomes" id="UP001392318"/>
    </source>
</evidence>
<organism evidence="1 2">
    <name type="scientific">Paraburkholderia unamae</name>
    <dbReference type="NCBI Taxonomy" id="219649"/>
    <lineage>
        <taxon>Bacteria</taxon>
        <taxon>Pseudomonadati</taxon>
        <taxon>Pseudomonadota</taxon>
        <taxon>Betaproteobacteria</taxon>
        <taxon>Burkholderiales</taxon>
        <taxon>Burkholderiaceae</taxon>
        <taxon>Paraburkholderia</taxon>
    </lineage>
</organism>
<dbReference type="EMBL" id="JAYMRU010000024">
    <property type="protein sequence ID" value="MEM5403770.1"/>
    <property type="molecule type" value="Genomic_DNA"/>
</dbReference>
<gene>
    <name evidence="1" type="ORF">VSR83_27675</name>
</gene>
<evidence type="ECO:0000313" key="1">
    <source>
        <dbReference type="EMBL" id="MEM5403770.1"/>
    </source>
</evidence>
<accession>A0ACC6RSK9</accession>
<reference evidence="1" key="1">
    <citation type="submission" date="2024-01" db="EMBL/GenBank/DDBJ databases">
        <title>The diversity of rhizobia nodulating Mimosa spp. in eleven states of Brazil covering several biomes is determined by host plant, location, and edaphic factors.</title>
        <authorList>
            <person name="Rouws L."/>
            <person name="Barauna A."/>
            <person name="Beukes C."/>
            <person name="De Faria S.M."/>
            <person name="Gross E."/>
            <person name="Dos Reis Junior F.B."/>
            <person name="Simon M."/>
            <person name="Maluk M."/>
            <person name="Odee D.W."/>
            <person name="Kenicer G."/>
            <person name="Young J.P.W."/>
            <person name="Reis V.M."/>
            <person name="Zilli J."/>
            <person name="James E.K."/>
        </authorList>
    </citation>
    <scope>NUCLEOTIDE SEQUENCE</scope>
    <source>
        <strain evidence="1">JPY452</strain>
    </source>
</reference>
<comment type="caution">
    <text evidence="1">The sequence shown here is derived from an EMBL/GenBank/DDBJ whole genome shotgun (WGS) entry which is preliminary data.</text>
</comment>
<sequence>MNIRGAAQELRPGAVIELYVLDLSQFGAPVVRFHAGTNKIDGDVIWQGAVYQRFPVQATGFEWKSQGTLPRPTLAVSNITSIISAMCRMYDDMVGAKVIRRRTLARYLDAVNFPAGNPSADPNEAFPDDVFFINCKTREDMEVIEFELATAFDVEGVQLPRRQVIRNACPWKYRGDGCGYAGPAINAGDTCDKSLADCKAHFGVHAWLPFGAFPGAGAYR</sequence>
<name>A0ACC6RSK9_9BURK</name>
<keyword evidence="2" id="KW-1185">Reference proteome</keyword>
<dbReference type="Proteomes" id="UP001392318">
    <property type="component" value="Unassembled WGS sequence"/>
</dbReference>
<protein>
    <submittedName>
        <fullName evidence="1">Phage minor tail protein L</fullName>
    </submittedName>
</protein>